<evidence type="ECO:0000313" key="9">
    <source>
        <dbReference type="EMBL" id="PRR72447.1"/>
    </source>
</evidence>
<sequence>MLAQELLKKIQDVVGPENCLRDEADRFCYAFDSSLLSQINNWVPDLVVRVKTTEQVATILKLANEYRVPVVPRGAGTGQCCGSVAWRGGITLDLSGMNQILSFDLENLQVVVQPGIVHAELNKALAPHGFFFPPDPGSTKMCTLGGMVAFNSSGQRSVKYGTTKQYILGLEVVLPTGEVITTGGAKSRALKSVAGYDLTGLFVGSEGTLGVVTRIRLKVLPIPEKRGLVVAFFDELEASGKAVVQIFRGRLLPSAIEIMDRTAMKAAGMYKPDLNLPDAEAMLLFEVDGSPVDVTYQAQKIAEICRQFTQRVEWTDDPKRLGELWAARGVVGAAAGRVKEGATRVYIGEDICVPVVMVPQALKKIQELSVKYNIPIVTYGHIGDGNLHAAPVINTYDQEEIEKVKKLGDEIHRMALAMEGTTTGEHGVGLTRAQYMEEELGLSLDVMRRIKKLLDPNNILNPGKMALEGE</sequence>
<keyword evidence="4" id="KW-0274">FAD</keyword>
<accession>A0A2T0ARX1</accession>
<dbReference type="FunFam" id="3.30.70.2740:FF:000001">
    <property type="entry name" value="D-lactate dehydrogenase mitochondrial"/>
    <property type="match status" value="1"/>
</dbReference>
<dbReference type="EMBL" id="PVXM01000028">
    <property type="protein sequence ID" value="PRR72447.1"/>
    <property type="molecule type" value="Genomic_DNA"/>
</dbReference>
<evidence type="ECO:0000259" key="8">
    <source>
        <dbReference type="PROSITE" id="PS51387"/>
    </source>
</evidence>
<comment type="similarity">
    <text evidence="2">Belongs to the FAD-binding oxidoreductase/transferase type 4 family.</text>
</comment>
<evidence type="ECO:0000256" key="7">
    <source>
        <dbReference type="ARBA" id="ARBA00038897"/>
    </source>
</evidence>
<evidence type="ECO:0000256" key="1">
    <source>
        <dbReference type="ARBA" id="ARBA00001974"/>
    </source>
</evidence>
<evidence type="ECO:0000256" key="6">
    <source>
        <dbReference type="ARBA" id="ARBA00023002"/>
    </source>
</evidence>
<dbReference type="OrthoDB" id="9767256at2"/>
<dbReference type="InterPro" id="IPR006094">
    <property type="entry name" value="Oxid_FAD_bind_N"/>
</dbReference>
<dbReference type="FunFam" id="3.30.465.10:FF:000016">
    <property type="entry name" value="probable D-lactate dehydrogenase, mitochondrial"/>
    <property type="match status" value="1"/>
</dbReference>
<dbReference type="SUPFAM" id="SSF56176">
    <property type="entry name" value="FAD-binding/transporter-associated domain-like"/>
    <property type="match status" value="1"/>
</dbReference>
<dbReference type="InterPro" id="IPR004113">
    <property type="entry name" value="FAD-bd_oxidored_4_C"/>
</dbReference>
<dbReference type="SUPFAM" id="SSF55103">
    <property type="entry name" value="FAD-linked oxidases, C-terminal domain"/>
    <property type="match status" value="1"/>
</dbReference>
<dbReference type="GO" id="GO:0004458">
    <property type="term" value="F:D-lactate dehydrogenase (cytochrome) activity"/>
    <property type="evidence" value="ECO:0007669"/>
    <property type="project" value="UniProtKB-EC"/>
</dbReference>
<dbReference type="InterPro" id="IPR016164">
    <property type="entry name" value="FAD-linked_Oxase-like_C"/>
</dbReference>
<dbReference type="InterPro" id="IPR016166">
    <property type="entry name" value="FAD-bd_PCMH"/>
</dbReference>
<evidence type="ECO:0000256" key="5">
    <source>
        <dbReference type="ARBA" id="ARBA00022946"/>
    </source>
</evidence>
<comment type="cofactor">
    <cofactor evidence="1">
        <name>FAD</name>
        <dbReference type="ChEBI" id="CHEBI:57692"/>
    </cofactor>
</comment>
<dbReference type="FunFam" id="1.10.45.10:FF:000001">
    <property type="entry name" value="D-lactate dehydrogenase mitochondrial"/>
    <property type="match status" value="1"/>
</dbReference>
<dbReference type="GO" id="GO:0008720">
    <property type="term" value="F:D-lactate dehydrogenase (NAD+) activity"/>
    <property type="evidence" value="ECO:0007669"/>
    <property type="project" value="TreeGrafter"/>
</dbReference>
<dbReference type="InterPro" id="IPR036318">
    <property type="entry name" value="FAD-bd_PCMH-like_sf"/>
</dbReference>
<dbReference type="Gene3D" id="3.30.70.2740">
    <property type="match status" value="1"/>
</dbReference>
<dbReference type="Pfam" id="PF01565">
    <property type="entry name" value="FAD_binding_4"/>
    <property type="match status" value="1"/>
</dbReference>
<evidence type="ECO:0000256" key="2">
    <source>
        <dbReference type="ARBA" id="ARBA00008000"/>
    </source>
</evidence>
<dbReference type="InterPro" id="IPR016171">
    <property type="entry name" value="Vanillyl_alc_oxidase_C-sub2"/>
</dbReference>
<keyword evidence="5" id="KW-0809">Transit peptide</keyword>
<evidence type="ECO:0000256" key="3">
    <source>
        <dbReference type="ARBA" id="ARBA00022630"/>
    </source>
</evidence>
<gene>
    <name evidence="9" type="ORF">MOHU_13720</name>
</gene>
<evidence type="ECO:0000313" key="10">
    <source>
        <dbReference type="Proteomes" id="UP000238415"/>
    </source>
</evidence>
<dbReference type="Gene3D" id="1.10.45.10">
    <property type="entry name" value="Vanillyl-alcohol Oxidase, Chain A, domain 4"/>
    <property type="match status" value="1"/>
</dbReference>
<dbReference type="Gene3D" id="3.30.465.10">
    <property type="match status" value="1"/>
</dbReference>
<organism evidence="9 10">
    <name type="scientific">Neomoorella humiferrea</name>
    <dbReference type="NCBI Taxonomy" id="676965"/>
    <lineage>
        <taxon>Bacteria</taxon>
        <taxon>Bacillati</taxon>
        <taxon>Bacillota</taxon>
        <taxon>Clostridia</taxon>
        <taxon>Neomoorellales</taxon>
        <taxon>Neomoorellaceae</taxon>
        <taxon>Neomoorella</taxon>
    </lineage>
</organism>
<dbReference type="InterPro" id="IPR016169">
    <property type="entry name" value="FAD-bd_PCMH_sub2"/>
</dbReference>
<dbReference type="EC" id="1.1.2.4" evidence="7"/>
<name>A0A2T0ARX1_9FIRM</name>
<comment type="caution">
    <text evidence="9">The sequence shown here is derived from an EMBL/GenBank/DDBJ whole genome shotgun (WGS) entry which is preliminary data.</text>
</comment>
<keyword evidence="10" id="KW-1185">Reference proteome</keyword>
<dbReference type="PANTHER" id="PTHR11748:SF111">
    <property type="entry name" value="D-LACTATE DEHYDROGENASE, MITOCHONDRIAL-RELATED"/>
    <property type="match status" value="1"/>
</dbReference>
<feature type="domain" description="FAD-binding PCMH-type" evidence="8">
    <location>
        <begin position="40"/>
        <end position="222"/>
    </location>
</feature>
<evidence type="ECO:0000256" key="4">
    <source>
        <dbReference type="ARBA" id="ARBA00022827"/>
    </source>
</evidence>
<dbReference type="GO" id="GO:0071949">
    <property type="term" value="F:FAD binding"/>
    <property type="evidence" value="ECO:0007669"/>
    <property type="project" value="InterPro"/>
</dbReference>
<protein>
    <recommendedName>
        <fullName evidence="7">D-lactate dehydrogenase (cytochrome)</fullName>
        <ecNumber evidence="7">1.1.2.4</ecNumber>
    </recommendedName>
</protein>
<dbReference type="PANTHER" id="PTHR11748">
    <property type="entry name" value="D-LACTATE DEHYDROGENASE"/>
    <property type="match status" value="1"/>
</dbReference>
<dbReference type="GO" id="GO:1903457">
    <property type="term" value="P:lactate catabolic process"/>
    <property type="evidence" value="ECO:0007669"/>
    <property type="project" value="TreeGrafter"/>
</dbReference>
<proteinExistence type="inferred from homology"/>
<reference evidence="9 10" key="1">
    <citation type="submission" date="2018-03" db="EMBL/GenBank/DDBJ databases">
        <title>Genome sequence of Moorella humiferrea DSM 23265.</title>
        <authorList>
            <person name="Poehlein A."/>
            <person name="Daniel R."/>
        </authorList>
    </citation>
    <scope>NUCLEOTIDE SEQUENCE [LARGE SCALE GENOMIC DNA]</scope>
    <source>
        <strain evidence="9 10">DSM 23265</strain>
    </source>
</reference>
<dbReference type="RefSeq" id="WP_106005346.1">
    <property type="nucleotide sequence ID" value="NZ_CP136419.1"/>
</dbReference>
<dbReference type="AlphaFoldDB" id="A0A2T0ARX1"/>
<keyword evidence="6 9" id="KW-0560">Oxidoreductase</keyword>
<dbReference type="Proteomes" id="UP000238415">
    <property type="component" value="Unassembled WGS sequence"/>
</dbReference>
<dbReference type="Pfam" id="PF02913">
    <property type="entry name" value="FAD-oxidase_C"/>
    <property type="match status" value="1"/>
</dbReference>
<keyword evidence="3" id="KW-0285">Flavoprotein</keyword>
<dbReference type="PROSITE" id="PS51387">
    <property type="entry name" value="FAD_PCMH"/>
    <property type="match status" value="1"/>
</dbReference>